<dbReference type="GO" id="GO:0003824">
    <property type="term" value="F:catalytic activity"/>
    <property type="evidence" value="ECO:0007669"/>
    <property type="project" value="InterPro"/>
</dbReference>
<dbReference type="InterPro" id="IPR001753">
    <property type="entry name" value="Enoyl-CoA_hydra/iso"/>
</dbReference>
<dbReference type="AlphaFoldDB" id="A0A937RN24"/>
<protein>
    <submittedName>
        <fullName evidence="4">Enoyl-CoA hydratase/isomerase family protein</fullName>
    </submittedName>
</protein>
<feature type="region of interest" description="Disordered" evidence="3">
    <location>
        <begin position="1"/>
        <end position="22"/>
    </location>
</feature>
<evidence type="ECO:0000313" key="5">
    <source>
        <dbReference type="Proteomes" id="UP000604475"/>
    </source>
</evidence>
<reference evidence="4" key="1">
    <citation type="submission" date="2020-12" db="EMBL/GenBank/DDBJ databases">
        <title>Genomic characterization of non-nitrogen-fixing Frankia strains.</title>
        <authorList>
            <person name="Carlos-Shanley C."/>
            <person name="Guerra T."/>
            <person name="Hahn D."/>
        </authorList>
    </citation>
    <scope>NUCLEOTIDE SEQUENCE</scope>
    <source>
        <strain evidence="4">CN6</strain>
    </source>
</reference>
<organism evidence="4 5">
    <name type="scientific">Frankia nepalensis</name>
    <dbReference type="NCBI Taxonomy" id="1836974"/>
    <lineage>
        <taxon>Bacteria</taxon>
        <taxon>Bacillati</taxon>
        <taxon>Actinomycetota</taxon>
        <taxon>Actinomycetes</taxon>
        <taxon>Frankiales</taxon>
        <taxon>Frankiaceae</taxon>
        <taxon>Frankia</taxon>
    </lineage>
</organism>
<dbReference type="RefSeq" id="WP_203003735.1">
    <property type="nucleotide sequence ID" value="NZ_JADWYU010000113.1"/>
</dbReference>
<evidence type="ECO:0000313" key="4">
    <source>
        <dbReference type="EMBL" id="MBL7631804.1"/>
    </source>
</evidence>
<evidence type="ECO:0000256" key="2">
    <source>
        <dbReference type="RuleBase" id="RU003707"/>
    </source>
</evidence>
<dbReference type="InterPro" id="IPR018376">
    <property type="entry name" value="Enoyl-CoA_hyd/isom_CS"/>
</dbReference>
<dbReference type="InterPro" id="IPR029045">
    <property type="entry name" value="ClpP/crotonase-like_dom_sf"/>
</dbReference>
<dbReference type="PANTHER" id="PTHR11941:SF54">
    <property type="entry name" value="ENOYL-COA HYDRATASE, MITOCHONDRIAL"/>
    <property type="match status" value="1"/>
</dbReference>
<dbReference type="Proteomes" id="UP000604475">
    <property type="component" value="Unassembled WGS sequence"/>
</dbReference>
<dbReference type="PANTHER" id="PTHR11941">
    <property type="entry name" value="ENOYL-COA HYDRATASE-RELATED"/>
    <property type="match status" value="1"/>
</dbReference>
<dbReference type="Pfam" id="PF00378">
    <property type="entry name" value="ECH_1"/>
    <property type="match status" value="1"/>
</dbReference>
<dbReference type="SUPFAM" id="SSF52096">
    <property type="entry name" value="ClpP/crotonase"/>
    <property type="match status" value="1"/>
</dbReference>
<dbReference type="CDD" id="cd06558">
    <property type="entry name" value="crotonase-like"/>
    <property type="match status" value="1"/>
</dbReference>
<feature type="compositionally biased region" description="Basic and acidic residues" evidence="3">
    <location>
        <begin position="1"/>
        <end position="14"/>
    </location>
</feature>
<gene>
    <name evidence="4" type="ORF">I7412_32525</name>
</gene>
<sequence length="281" mass="30333">MGGNTDDARPERAGTARPPDGDWLGTPFLRFERLGSVAVCTVDRPNARNAMTAAMYFGVRYAVDRVNQDPQLAGLLITGTGDVFIPGGDLGHGAPDDWGGPMLFGMDNTPFDAIRHSRKPVVTAVNGIAQGGGLLIAMMSDVTVASDRATFRAPEVYRGIADTGYAQYLPAQIGPARAKDMLYTGRVVTAAEALDWGLVARVVPHEEVRDVALEALRACCRGAPEARADVKRVIAAHYGTYDRMTMDKSVYGAEAREGWLAFSQRRNPGWVPEDLRTPGRL</sequence>
<dbReference type="Gene3D" id="3.90.226.10">
    <property type="entry name" value="2-enoyl-CoA Hydratase, Chain A, domain 1"/>
    <property type="match status" value="1"/>
</dbReference>
<dbReference type="PROSITE" id="PS00166">
    <property type="entry name" value="ENOYL_COA_HYDRATASE"/>
    <property type="match status" value="1"/>
</dbReference>
<dbReference type="GO" id="GO:0006635">
    <property type="term" value="P:fatty acid beta-oxidation"/>
    <property type="evidence" value="ECO:0007669"/>
    <property type="project" value="TreeGrafter"/>
</dbReference>
<proteinExistence type="inferred from homology"/>
<evidence type="ECO:0000256" key="1">
    <source>
        <dbReference type="ARBA" id="ARBA00005254"/>
    </source>
</evidence>
<accession>A0A937RN24</accession>
<comment type="similarity">
    <text evidence="1 2">Belongs to the enoyl-CoA hydratase/isomerase family.</text>
</comment>
<name>A0A937RN24_9ACTN</name>
<dbReference type="EMBL" id="JAEACQ010000285">
    <property type="protein sequence ID" value="MBL7631804.1"/>
    <property type="molecule type" value="Genomic_DNA"/>
</dbReference>
<comment type="caution">
    <text evidence="4">The sequence shown here is derived from an EMBL/GenBank/DDBJ whole genome shotgun (WGS) entry which is preliminary data.</text>
</comment>
<keyword evidence="5" id="KW-1185">Reference proteome</keyword>
<evidence type="ECO:0000256" key="3">
    <source>
        <dbReference type="SAM" id="MobiDB-lite"/>
    </source>
</evidence>